<proteinExistence type="predicted"/>
<gene>
    <name evidence="1" type="ORF">LTR36_005938</name>
</gene>
<evidence type="ECO:0000313" key="1">
    <source>
        <dbReference type="EMBL" id="KAK4543160.1"/>
    </source>
</evidence>
<keyword evidence="2" id="KW-1185">Reference proteome</keyword>
<organism evidence="1 2">
    <name type="scientific">Oleoguttula mirabilis</name>
    <dbReference type="NCBI Taxonomy" id="1507867"/>
    <lineage>
        <taxon>Eukaryota</taxon>
        <taxon>Fungi</taxon>
        <taxon>Dikarya</taxon>
        <taxon>Ascomycota</taxon>
        <taxon>Pezizomycotina</taxon>
        <taxon>Dothideomycetes</taxon>
        <taxon>Dothideomycetidae</taxon>
        <taxon>Mycosphaerellales</taxon>
        <taxon>Teratosphaeriaceae</taxon>
        <taxon>Oleoguttula</taxon>
    </lineage>
</organism>
<protein>
    <submittedName>
        <fullName evidence="1">Uncharacterized protein</fullName>
    </submittedName>
</protein>
<accession>A0AAV9JDG9</accession>
<evidence type="ECO:0000313" key="2">
    <source>
        <dbReference type="Proteomes" id="UP001324427"/>
    </source>
</evidence>
<sequence>MPPTKRKLQEMPSNSVKRVRLSANELEDLDKDVLIAKVLDLQQQLDGAVKQVSTTTAMSDSQVTQKVEQARKLMIKGIESQMRWKASCKTGVAKFSYSGAVPSTRVFNELMGQPADSKKKMFTFTPATFCDAANVEITASARYSHLSLTG</sequence>
<dbReference type="AlphaFoldDB" id="A0AAV9JDG9"/>
<name>A0AAV9JDG9_9PEZI</name>
<dbReference type="EMBL" id="JAVFHQ010000035">
    <property type="protein sequence ID" value="KAK4543160.1"/>
    <property type="molecule type" value="Genomic_DNA"/>
</dbReference>
<dbReference type="Proteomes" id="UP001324427">
    <property type="component" value="Unassembled WGS sequence"/>
</dbReference>
<reference evidence="1 2" key="1">
    <citation type="submission" date="2021-11" db="EMBL/GenBank/DDBJ databases">
        <title>Black yeast isolated from Biological Soil Crust.</title>
        <authorList>
            <person name="Kurbessoian T."/>
        </authorList>
    </citation>
    <scope>NUCLEOTIDE SEQUENCE [LARGE SCALE GENOMIC DNA]</scope>
    <source>
        <strain evidence="1 2">CCFEE 5522</strain>
    </source>
</reference>
<comment type="caution">
    <text evidence="1">The sequence shown here is derived from an EMBL/GenBank/DDBJ whole genome shotgun (WGS) entry which is preliminary data.</text>
</comment>